<organism evidence="2 3">
    <name type="scientific">Ziziphus jujuba var. spinosa</name>
    <dbReference type="NCBI Taxonomy" id="714518"/>
    <lineage>
        <taxon>Eukaryota</taxon>
        <taxon>Viridiplantae</taxon>
        <taxon>Streptophyta</taxon>
        <taxon>Embryophyta</taxon>
        <taxon>Tracheophyta</taxon>
        <taxon>Spermatophyta</taxon>
        <taxon>Magnoliopsida</taxon>
        <taxon>eudicotyledons</taxon>
        <taxon>Gunneridae</taxon>
        <taxon>Pentapetalae</taxon>
        <taxon>rosids</taxon>
        <taxon>fabids</taxon>
        <taxon>Rosales</taxon>
        <taxon>Rhamnaceae</taxon>
        <taxon>Paliureae</taxon>
        <taxon>Ziziphus</taxon>
    </lineage>
</organism>
<feature type="region of interest" description="Disordered" evidence="1">
    <location>
        <begin position="1"/>
        <end position="35"/>
    </location>
</feature>
<feature type="compositionally biased region" description="Low complexity" evidence="1">
    <location>
        <begin position="19"/>
        <end position="35"/>
    </location>
</feature>
<dbReference type="Proteomes" id="UP000813462">
    <property type="component" value="Unassembled WGS sequence"/>
</dbReference>
<name>A0A978VCA0_ZIZJJ</name>
<evidence type="ECO:0000256" key="1">
    <source>
        <dbReference type="SAM" id="MobiDB-lite"/>
    </source>
</evidence>
<reference evidence="2" key="1">
    <citation type="journal article" date="2021" name="Front. Plant Sci.">
        <title>Chromosome-Scale Genome Assembly for Chinese Sour Jujube and Insights Into Its Genome Evolution and Domestication Signature.</title>
        <authorList>
            <person name="Shen L.-Y."/>
            <person name="Luo H."/>
            <person name="Wang X.-L."/>
            <person name="Wang X.-M."/>
            <person name="Qiu X.-J."/>
            <person name="Liu H."/>
            <person name="Zhou S.-S."/>
            <person name="Jia K.-H."/>
            <person name="Nie S."/>
            <person name="Bao Y.-T."/>
            <person name="Zhang R.-G."/>
            <person name="Yun Q.-Z."/>
            <person name="Chai Y.-H."/>
            <person name="Lu J.-Y."/>
            <person name="Li Y."/>
            <person name="Zhao S.-W."/>
            <person name="Mao J.-F."/>
            <person name="Jia S.-G."/>
            <person name="Mao Y.-M."/>
        </authorList>
    </citation>
    <scope>NUCLEOTIDE SEQUENCE</scope>
    <source>
        <strain evidence="2">AT0</strain>
        <tissue evidence="2">Leaf</tissue>
    </source>
</reference>
<evidence type="ECO:0000313" key="2">
    <source>
        <dbReference type="EMBL" id="KAH7527989.1"/>
    </source>
</evidence>
<proteinExistence type="predicted"/>
<dbReference type="AlphaFoldDB" id="A0A978VCA0"/>
<dbReference type="EMBL" id="JAEACU010000005">
    <property type="protein sequence ID" value="KAH7527989.1"/>
    <property type="molecule type" value="Genomic_DNA"/>
</dbReference>
<sequence>MAAMETARGGELRAQFLRPSTTTSSMPSSPSSASSNMLCRLEILVLIVIDYFRMTNQPIIAGIDGVKVVLNQNTNEVVSSIGGQKIKIVGLVGTSE</sequence>
<accession>A0A978VCA0</accession>
<protein>
    <submittedName>
        <fullName evidence="2">Uncharacterized protein</fullName>
    </submittedName>
</protein>
<gene>
    <name evidence="2" type="ORF">FEM48_Zijuj05G0024400</name>
</gene>
<evidence type="ECO:0000313" key="3">
    <source>
        <dbReference type="Proteomes" id="UP000813462"/>
    </source>
</evidence>
<comment type="caution">
    <text evidence="2">The sequence shown here is derived from an EMBL/GenBank/DDBJ whole genome shotgun (WGS) entry which is preliminary data.</text>
</comment>